<dbReference type="GO" id="GO:0004553">
    <property type="term" value="F:hydrolase activity, hydrolyzing O-glycosyl compounds"/>
    <property type="evidence" value="ECO:0007669"/>
    <property type="project" value="InterPro"/>
</dbReference>
<dbReference type="PRINTS" id="PR00132">
    <property type="entry name" value="GLHYDRLASE2"/>
</dbReference>
<reference evidence="10" key="1">
    <citation type="submission" date="2021-01" db="EMBL/GenBank/DDBJ databases">
        <title>Modified the classification status of verrucomicrobia.</title>
        <authorList>
            <person name="Feng X."/>
        </authorList>
    </citation>
    <scope>NUCLEOTIDE SEQUENCE</scope>
    <source>
        <strain evidence="10">KCTC 13126</strain>
    </source>
</reference>
<comment type="similarity">
    <text evidence="1">Belongs to the glycosyl hydrolase 2 family.</text>
</comment>
<keyword evidence="2" id="KW-0378">Hydrolase</keyword>
<dbReference type="Gene3D" id="2.60.120.260">
    <property type="entry name" value="Galactose-binding domain-like"/>
    <property type="match status" value="1"/>
</dbReference>
<feature type="domain" description="Glycoside hydrolase family 2 immunoglobulin-like beta-sandwich" evidence="5">
    <location>
        <begin position="231"/>
        <end position="337"/>
    </location>
</feature>
<gene>
    <name evidence="10" type="ORF">JIN87_15770</name>
</gene>
<dbReference type="InterPro" id="IPR032311">
    <property type="entry name" value="DUF4982"/>
</dbReference>
<sequence length="927" mass="103895">MRDLTPSRAVALVARCEGMALSVFVGWLFCFLAVSQVGARERVLFNDDWRFALGHASDRDADMGHAKGYFSYLAKTGYGDGPADPVFDDRHWRKVDLPHDWAVEMDFDPTASFSHGFKKVGPGFPENCIGWYRKRFTVSEVDFGKRIFIEFDGIYRNAAVFVNGFFVGQEPSGFVSQRYDITEYLKYGDENVLSVRADASTEEGWYYEGAGIYRHVYLLKTDSLRVARYGTFVKTSVEGGRAHIKVETTVENDGRELAEFKLQHAILDANGREVAKVAVAESLKLEAGENLVRDDELFLSRPKLWDLDTPYLYTLKTRLVDSTGVTVDEYDTTFGVREIRFDPNKGFFLNGRSVKLKGSNNHHDHAGVGAALPDSLKEFRIRKLKEMGSNAYRVSHHHASPALLEICDRMGMLVIDETRLMGINEYHFDQLEHLIKRGRNHPSIIMWSIGNEEWAIEGNIFGARITTRMQDFAKRLDPTRPTTAAISGGWGGTSTTVEAMGVNYIRHGDVDRQHAEFPDQIILGTEETTTQQTRGIYVENAKLAHQPPIEDGSSGGNAELGWRFYAERDYTAGVFFWTGFDYRGEPTPYEWPAVLSQFGILDNCGFPKDGYFYLKSWWSDEPELHIFPHWNWPDRMGETIEVRAHSNCEEVELFLNGESLGRKTMVKNDRLAWDVVYDPGELKAVGFRKGKATLEKVIRTTGTAVAYELDAERSEIFANGEDVSVVTMRILDAAGDVVPTADDLARFEIEGPGRIIGVGNGNPSSLEADRFVPSVESFDLGEWDAPAPWDEPKPLRFEAVFDAPNLKVGQSGRLYLNVIGRDQVVHLNGEALPEGTEFALANLSLKPEGNMLTIDAQPFEEWGAKERVAKLKPAFVGVFTPAEGYRRKAFNGLAQVIVQSSGEAGEIVLRAVGELETATVRIKAKEH</sequence>
<dbReference type="AlphaFoldDB" id="A0A934RXV6"/>
<dbReference type="EMBL" id="JAENIL010000029">
    <property type="protein sequence ID" value="MBK1878338.1"/>
    <property type="molecule type" value="Genomic_DNA"/>
</dbReference>
<feature type="domain" description="DUF4982" evidence="7">
    <location>
        <begin position="637"/>
        <end position="693"/>
    </location>
</feature>
<dbReference type="InterPro" id="IPR017853">
    <property type="entry name" value="GH"/>
</dbReference>
<dbReference type="InterPro" id="IPR006102">
    <property type="entry name" value="Ig-like_GH2"/>
</dbReference>
<dbReference type="PANTHER" id="PTHR42732">
    <property type="entry name" value="BETA-GALACTOSIDASE"/>
    <property type="match status" value="1"/>
</dbReference>
<dbReference type="SUPFAM" id="SSF49303">
    <property type="entry name" value="beta-Galactosidase/glucuronidase domain"/>
    <property type="match status" value="1"/>
</dbReference>
<dbReference type="Pfam" id="PF02836">
    <property type="entry name" value="Glyco_hydro_2_C"/>
    <property type="match status" value="1"/>
</dbReference>
<evidence type="ECO:0000259" key="9">
    <source>
        <dbReference type="Pfam" id="PF22666"/>
    </source>
</evidence>
<dbReference type="GO" id="GO:0005975">
    <property type="term" value="P:carbohydrate metabolic process"/>
    <property type="evidence" value="ECO:0007669"/>
    <property type="project" value="InterPro"/>
</dbReference>
<dbReference type="InterPro" id="IPR048230">
    <property type="entry name" value="GalA-like"/>
</dbReference>
<evidence type="ECO:0000259" key="5">
    <source>
        <dbReference type="Pfam" id="PF00703"/>
    </source>
</evidence>
<comment type="caution">
    <text evidence="10">The sequence shown here is derived from an EMBL/GenBank/DDBJ whole genome shotgun (WGS) entry which is preliminary data.</text>
</comment>
<dbReference type="InterPro" id="IPR040605">
    <property type="entry name" value="Glyco_hydro2_dom5"/>
</dbReference>
<dbReference type="Proteomes" id="UP000617628">
    <property type="component" value="Unassembled WGS sequence"/>
</dbReference>
<keyword evidence="4" id="KW-1133">Transmembrane helix</keyword>
<proteinExistence type="inferred from homology"/>
<keyword evidence="11" id="KW-1185">Reference proteome</keyword>
<dbReference type="InterPro" id="IPR036156">
    <property type="entry name" value="Beta-gal/glucu_dom_sf"/>
</dbReference>
<evidence type="ECO:0000256" key="4">
    <source>
        <dbReference type="SAM" id="Phobius"/>
    </source>
</evidence>
<evidence type="ECO:0000259" key="7">
    <source>
        <dbReference type="Pfam" id="PF16355"/>
    </source>
</evidence>
<keyword evidence="4" id="KW-0812">Transmembrane</keyword>
<feature type="domain" description="Glycoside hydrolase family 2 catalytic" evidence="6">
    <location>
        <begin position="345"/>
        <end position="503"/>
    </location>
</feature>
<evidence type="ECO:0000256" key="1">
    <source>
        <dbReference type="ARBA" id="ARBA00007401"/>
    </source>
</evidence>
<dbReference type="Pfam" id="PF18565">
    <property type="entry name" value="Glyco_hydro2_C5"/>
    <property type="match status" value="1"/>
</dbReference>
<dbReference type="Pfam" id="PF22666">
    <property type="entry name" value="Glyco_hydro_2_N2"/>
    <property type="match status" value="1"/>
</dbReference>
<dbReference type="SUPFAM" id="SSF51445">
    <property type="entry name" value="(Trans)glycosidases"/>
    <property type="match status" value="1"/>
</dbReference>
<evidence type="ECO:0000313" key="10">
    <source>
        <dbReference type="EMBL" id="MBK1878338.1"/>
    </source>
</evidence>
<dbReference type="InterPro" id="IPR008979">
    <property type="entry name" value="Galactose-bd-like_sf"/>
</dbReference>
<organism evidence="10 11">
    <name type="scientific">Pelagicoccus mobilis</name>
    <dbReference type="NCBI Taxonomy" id="415221"/>
    <lineage>
        <taxon>Bacteria</taxon>
        <taxon>Pseudomonadati</taxon>
        <taxon>Verrucomicrobiota</taxon>
        <taxon>Opitutia</taxon>
        <taxon>Puniceicoccales</taxon>
        <taxon>Pelagicoccaceae</taxon>
        <taxon>Pelagicoccus</taxon>
    </lineage>
</organism>
<evidence type="ECO:0000259" key="8">
    <source>
        <dbReference type="Pfam" id="PF18565"/>
    </source>
</evidence>
<evidence type="ECO:0000256" key="2">
    <source>
        <dbReference type="ARBA" id="ARBA00022801"/>
    </source>
</evidence>
<dbReference type="InterPro" id="IPR013783">
    <property type="entry name" value="Ig-like_fold"/>
</dbReference>
<dbReference type="InterPro" id="IPR051913">
    <property type="entry name" value="GH2_Domain-Containing"/>
</dbReference>
<protein>
    <submittedName>
        <fullName evidence="10">DUF4982 domain-containing protein</fullName>
    </submittedName>
</protein>
<keyword evidence="3" id="KW-0326">Glycosidase</keyword>
<dbReference type="Gene3D" id="3.20.20.80">
    <property type="entry name" value="Glycosidases"/>
    <property type="match status" value="1"/>
</dbReference>
<feature type="transmembrane region" description="Helical" evidence="4">
    <location>
        <begin position="12"/>
        <end position="34"/>
    </location>
</feature>
<dbReference type="NCBIfam" id="NF041462">
    <property type="entry name" value="GalA"/>
    <property type="match status" value="1"/>
</dbReference>
<dbReference type="InterPro" id="IPR006101">
    <property type="entry name" value="Glyco_hydro_2"/>
</dbReference>
<dbReference type="Gene3D" id="2.60.40.10">
    <property type="entry name" value="Immunoglobulins"/>
    <property type="match status" value="4"/>
</dbReference>
<name>A0A934RXV6_9BACT</name>
<feature type="domain" description="Beta-mannosidase-like galactose-binding" evidence="9">
    <location>
        <begin position="131"/>
        <end position="205"/>
    </location>
</feature>
<dbReference type="PANTHER" id="PTHR42732:SF1">
    <property type="entry name" value="BETA-MANNOSIDASE"/>
    <property type="match status" value="1"/>
</dbReference>
<keyword evidence="4" id="KW-0472">Membrane</keyword>
<evidence type="ECO:0000256" key="3">
    <source>
        <dbReference type="ARBA" id="ARBA00023295"/>
    </source>
</evidence>
<dbReference type="InterPro" id="IPR006103">
    <property type="entry name" value="Glyco_hydro_2_cat"/>
</dbReference>
<dbReference type="InterPro" id="IPR054593">
    <property type="entry name" value="Beta-mannosidase-like_N2"/>
</dbReference>
<evidence type="ECO:0000259" key="6">
    <source>
        <dbReference type="Pfam" id="PF02836"/>
    </source>
</evidence>
<dbReference type="SUPFAM" id="SSF49785">
    <property type="entry name" value="Galactose-binding domain-like"/>
    <property type="match status" value="1"/>
</dbReference>
<evidence type="ECO:0000313" key="11">
    <source>
        <dbReference type="Proteomes" id="UP000617628"/>
    </source>
</evidence>
<feature type="domain" description="Glycoside hydrolase family 2" evidence="8">
    <location>
        <begin position="709"/>
        <end position="769"/>
    </location>
</feature>
<accession>A0A934RXV6</accession>
<dbReference type="Pfam" id="PF16355">
    <property type="entry name" value="DUF4982"/>
    <property type="match status" value="1"/>
</dbReference>
<dbReference type="Pfam" id="PF00703">
    <property type="entry name" value="Glyco_hydro_2"/>
    <property type="match status" value="1"/>
</dbReference>